<feature type="transmembrane region" description="Helical" evidence="4">
    <location>
        <begin position="324"/>
        <end position="348"/>
    </location>
</feature>
<evidence type="ECO:0000313" key="6">
    <source>
        <dbReference type="Proteomes" id="UP000319783"/>
    </source>
</evidence>
<dbReference type="Pfam" id="PF07690">
    <property type="entry name" value="MFS_1"/>
    <property type="match status" value="1"/>
</dbReference>
<comment type="caution">
    <text evidence="5">The sequence shown here is derived from an EMBL/GenBank/DDBJ whole genome shotgun (WGS) entry which is preliminary data.</text>
</comment>
<feature type="transmembrane region" description="Helical" evidence="4">
    <location>
        <begin position="159"/>
        <end position="177"/>
    </location>
</feature>
<feature type="transmembrane region" description="Helical" evidence="4">
    <location>
        <begin position="301"/>
        <end position="318"/>
    </location>
</feature>
<dbReference type="InterPro" id="IPR052528">
    <property type="entry name" value="Sugar_transport-like"/>
</dbReference>
<dbReference type="PANTHER" id="PTHR23526">
    <property type="entry name" value="INTEGRAL MEMBRANE TRANSPORT PROTEIN-RELATED"/>
    <property type="match status" value="1"/>
</dbReference>
<dbReference type="Gene3D" id="1.20.1250.20">
    <property type="entry name" value="MFS general substrate transporter like domains"/>
    <property type="match status" value="2"/>
</dbReference>
<feature type="transmembrane region" description="Helical" evidence="4">
    <location>
        <begin position="117"/>
        <end position="139"/>
    </location>
</feature>
<dbReference type="InterPro" id="IPR036259">
    <property type="entry name" value="MFS_trans_sf"/>
</dbReference>
<evidence type="ECO:0000256" key="1">
    <source>
        <dbReference type="ARBA" id="ARBA00022692"/>
    </source>
</evidence>
<feature type="transmembrane region" description="Helical" evidence="4">
    <location>
        <begin position="393"/>
        <end position="411"/>
    </location>
</feature>
<keyword evidence="3 4" id="KW-0472">Membrane</keyword>
<proteinExistence type="predicted"/>
<feature type="transmembrane region" description="Helical" evidence="4">
    <location>
        <begin position="55"/>
        <end position="75"/>
    </location>
</feature>
<keyword evidence="1 4" id="KW-0812">Transmembrane</keyword>
<evidence type="ECO:0000256" key="4">
    <source>
        <dbReference type="SAM" id="Phobius"/>
    </source>
</evidence>
<dbReference type="SUPFAM" id="SSF103473">
    <property type="entry name" value="MFS general substrate transporter"/>
    <property type="match status" value="1"/>
</dbReference>
<feature type="transmembrane region" description="Helical" evidence="4">
    <location>
        <begin position="360"/>
        <end position="381"/>
    </location>
</feature>
<dbReference type="PANTHER" id="PTHR23526:SF2">
    <property type="entry name" value="MAJOR FACILITATOR SUPERFAMILY (MFS) PROFILE DOMAIN-CONTAINING PROTEIN"/>
    <property type="match status" value="1"/>
</dbReference>
<reference evidence="5 6" key="1">
    <citation type="submission" date="2019-04" db="EMBL/GenBank/DDBJ databases">
        <title>Genome of a novel bacterium Candidatus Jettenia ecosi reconstructed from metagenome of an anammox bioreactor.</title>
        <authorList>
            <person name="Mardanov A.V."/>
            <person name="Beletsky A.V."/>
            <person name="Ravin N.V."/>
            <person name="Botchkova E.A."/>
            <person name="Litti Y.V."/>
            <person name="Nozhevnikova A.N."/>
        </authorList>
    </citation>
    <scope>NUCLEOTIDE SEQUENCE [LARGE SCALE GENOMIC DNA]</scope>
    <source>
        <strain evidence="5">J2</strain>
    </source>
</reference>
<gene>
    <name evidence="5" type="ORF">JETT_1204</name>
</gene>
<dbReference type="InterPro" id="IPR011701">
    <property type="entry name" value="MFS"/>
</dbReference>
<feature type="transmembrane region" description="Helical" evidence="4">
    <location>
        <begin position="268"/>
        <end position="289"/>
    </location>
</feature>
<feature type="transmembrane region" description="Helical" evidence="4">
    <location>
        <begin position="21"/>
        <end position="43"/>
    </location>
</feature>
<protein>
    <submittedName>
        <fullName evidence="5">Major facilitator superfamily</fullName>
    </submittedName>
</protein>
<evidence type="ECO:0000256" key="2">
    <source>
        <dbReference type="ARBA" id="ARBA00022989"/>
    </source>
</evidence>
<dbReference type="AlphaFoldDB" id="A0A533QIE3"/>
<feature type="transmembrane region" description="Helical" evidence="4">
    <location>
        <begin position="87"/>
        <end position="111"/>
    </location>
</feature>
<name>A0A533QIE3_9BACT</name>
<feature type="transmembrane region" description="Helical" evidence="4">
    <location>
        <begin position="235"/>
        <end position="256"/>
    </location>
</feature>
<accession>A0A533QIE3</accession>
<dbReference type="EMBL" id="SULG01000019">
    <property type="protein sequence ID" value="TLD42461.1"/>
    <property type="molecule type" value="Genomic_DNA"/>
</dbReference>
<feature type="transmembrane region" description="Helical" evidence="4">
    <location>
        <begin position="183"/>
        <end position="205"/>
    </location>
</feature>
<sequence>MKIKSKEGSDPSLAVKISESLHYCWIEGITTSITMGILDYYLVPYALFLGATTQQVGFLAATPPLFSSIALLFAVKAVQLAGNSRLRLLLSGIGIQCIILLLISILSLFHLSGRPVILISLISIFGVLGTIIGPSWGSLVSDYLPPNQRGLYFGDRSRAIGVAGVLGLCLWGAVLALMKKISISTGFFLVFLGATLFRCASLYYMSKMIDLPLHKSTESDFTFTKFLFRFKESNFVKFIFYVASISFSVQLATPYFNIYLLRELHFNYLTYMMIHLGSVIAGLIAFPIWGRHADLVGNARILKITSFIIPVVPILWLFSANPFYLGVVNALAGFVWSGFNLCTTNFIYDAVSAQKRLRCLGYFNLINGGAIFAGASLGGFLAERVSPLWGSRLLTIFLISAILRFLADFFLSRHFTEVRASTKKVSSTKLFFSVVGVRPLEGTNTEFDIFPSFRQLMKLRKKAKRTRRTRKTVKKQKQSH</sequence>
<evidence type="ECO:0000256" key="3">
    <source>
        <dbReference type="ARBA" id="ARBA00023136"/>
    </source>
</evidence>
<organism evidence="5 6">
    <name type="scientific">Candidatus Jettenia ecosi</name>
    <dbReference type="NCBI Taxonomy" id="2494326"/>
    <lineage>
        <taxon>Bacteria</taxon>
        <taxon>Pseudomonadati</taxon>
        <taxon>Planctomycetota</taxon>
        <taxon>Candidatus Brocadiia</taxon>
        <taxon>Candidatus Brocadiales</taxon>
        <taxon>Candidatus Brocadiaceae</taxon>
        <taxon>Candidatus Jettenia</taxon>
    </lineage>
</organism>
<keyword evidence="2 4" id="KW-1133">Transmembrane helix</keyword>
<dbReference type="GO" id="GO:0022857">
    <property type="term" value="F:transmembrane transporter activity"/>
    <property type="evidence" value="ECO:0007669"/>
    <property type="project" value="InterPro"/>
</dbReference>
<dbReference type="Proteomes" id="UP000319783">
    <property type="component" value="Unassembled WGS sequence"/>
</dbReference>
<evidence type="ECO:0000313" key="5">
    <source>
        <dbReference type="EMBL" id="TLD42461.1"/>
    </source>
</evidence>